<keyword evidence="2" id="KW-0540">Nuclease</keyword>
<protein>
    <submittedName>
        <fullName evidence="8">PIN domain-containing protein</fullName>
    </submittedName>
</protein>
<comment type="similarity">
    <text evidence="6">Belongs to the PINc/VapC protein family.</text>
</comment>
<dbReference type="GO" id="GO:0016787">
    <property type="term" value="F:hydrolase activity"/>
    <property type="evidence" value="ECO:0007669"/>
    <property type="project" value="UniProtKB-KW"/>
</dbReference>
<dbReference type="SUPFAM" id="SSF88723">
    <property type="entry name" value="PIN domain-like"/>
    <property type="match status" value="1"/>
</dbReference>
<dbReference type="GO" id="GO:0046872">
    <property type="term" value="F:metal ion binding"/>
    <property type="evidence" value="ECO:0007669"/>
    <property type="project" value="UniProtKB-KW"/>
</dbReference>
<sequence>MSYKYVLDTFAWVEYFRGTQKGETVKKCVEEGACATPTIVIAELSDVYEREKNKYWERDLAFIIYKTTIVNLDQNIATKAGKMKNAIRKKHKAKFGLADAIILTTAQELEAKVVTGDTHFEKLTGIVFL</sequence>
<dbReference type="SMART" id="SM00670">
    <property type="entry name" value="PINc"/>
    <property type="match status" value="1"/>
</dbReference>
<evidence type="ECO:0000256" key="1">
    <source>
        <dbReference type="ARBA" id="ARBA00001946"/>
    </source>
</evidence>
<evidence type="ECO:0000313" key="8">
    <source>
        <dbReference type="EMBL" id="MBN2067923.1"/>
    </source>
</evidence>
<proteinExistence type="inferred from homology"/>
<dbReference type="EMBL" id="JAFGDB010000100">
    <property type="protein sequence ID" value="MBN2067923.1"/>
    <property type="molecule type" value="Genomic_DNA"/>
</dbReference>
<reference evidence="8" key="1">
    <citation type="submission" date="2021-01" db="EMBL/GenBank/DDBJ databases">
        <title>Active Sulfur Cycling in an Early Earth Analoge.</title>
        <authorList>
            <person name="Hahn C.R."/>
            <person name="Youssef N.H."/>
            <person name="Elshahed M."/>
        </authorList>
    </citation>
    <scope>NUCLEOTIDE SEQUENCE</scope>
    <source>
        <strain evidence="8">Zod_Metabat.1151</strain>
    </source>
</reference>
<comment type="cofactor">
    <cofactor evidence="1">
        <name>Mg(2+)</name>
        <dbReference type="ChEBI" id="CHEBI:18420"/>
    </cofactor>
</comment>
<comment type="caution">
    <text evidence="8">The sequence shown here is derived from an EMBL/GenBank/DDBJ whole genome shotgun (WGS) entry which is preliminary data.</text>
</comment>
<evidence type="ECO:0000259" key="7">
    <source>
        <dbReference type="SMART" id="SM00670"/>
    </source>
</evidence>
<dbReference type="InterPro" id="IPR002716">
    <property type="entry name" value="PIN_dom"/>
</dbReference>
<dbReference type="InterPro" id="IPR050556">
    <property type="entry name" value="Type_II_TA_system_RNase"/>
</dbReference>
<name>A0A939C6W8_9ARCH</name>
<dbReference type="Proteomes" id="UP000809243">
    <property type="component" value="Unassembled WGS sequence"/>
</dbReference>
<dbReference type="GO" id="GO:0004518">
    <property type="term" value="F:nuclease activity"/>
    <property type="evidence" value="ECO:0007669"/>
    <property type="project" value="UniProtKB-KW"/>
</dbReference>
<keyword evidence="5" id="KW-0460">Magnesium</keyword>
<organism evidence="8 9">
    <name type="scientific">Candidatus Iainarchaeum sp</name>
    <dbReference type="NCBI Taxonomy" id="3101447"/>
    <lineage>
        <taxon>Archaea</taxon>
        <taxon>Candidatus Iainarchaeota</taxon>
        <taxon>Candidatus Iainarchaeia</taxon>
        <taxon>Candidatus Iainarchaeales</taxon>
        <taxon>Candidatus Iainarchaeaceae</taxon>
        <taxon>Candidatus Iainarchaeum</taxon>
    </lineage>
</organism>
<evidence type="ECO:0000256" key="5">
    <source>
        <dbReference type="ARBA" id="ARBA00022842"/>
    </source>
</evidence>
<evidence type="ECO:0000256" key="6">
    <source>
        <dbReference type="ARBA" id="ARBA00038093"/>
    </source>
</evidence>
<dbReference type="InterPro" id="IPR029060">
    <property type="entry name" value="PIN-like_dom_sf"/>
</dbReference>
<dbReference type="Gene3D" id="3.40.50.1010">
    <property type="entry name" value="5'-nuclease"/>
    <property type="match status" value="1"/>
</dbReference>
<evidence type="ECO:0000313" key="9">
    <source>
        <dbReference type="Proteomes" id="UP000809243"/>
    </source>
</evidence>
<gene>
    <name evidence="8" type="ORF">JW744_05640</name>
</gene>
<dbReference type="PANTHER" id="PTHR33653:SF1">
    <property type="entry name" value="RIBONUCLEASE VAPC2"/>
    <property type="match status" value="1"/>
</dbReference>
<dbReference type="AlphaFoldDB" id="A0A939C6W8"/>
<dbReference type="Pfam" id="PF01850">
    <property type="entry name" value="PIN"/>
    <property type="match status" value="1"/>
</dbReference>
<keyword evidence="3" id="KW-0479">Metal-binding</keyword>
<feature type="domain" description="PIN" evidence="7">
    <location>
        <begin position="3"/>
        <end position="122"/>
    </location>
</feature>
<evidence type="ECO:0000256" key="4">
    <source>
        <dbReference type="ARBA" id="ARBA00022801"/>
    </source>
</evidence>
<dbReference type="PANTHER" id="PTHR33653">
    <property type="entry name" value="RIBONUCLEASE VAPC2"/>
    <property type="match status" value="1"/>
</dbReference>
<evidence type="ECO:0000256" key="2">
    <source>
        <dbReference type="ARBA" id="ARBA00022722"/>
    </source>
</evidence>
<evidence type="ECO:0000256" key="3">
    <source>
        <dbReference type="ARBA" id="ARBA00022723"/>
    </source>
</evidence>
<accession>A0A939C6W8</accession>
<keyword evidence="4" id="KW-0378">Hydrolase</keyword>